<evidence type="ECO:0000259" key="1">
    <source>
        <dbReference type="PROSITE" id="PS50208"/>
    </source>
</evidence>
<dbReference type="GO" id="GO:0004197">
    <property type="term" value="F:cysteine-type endopeptidase activity"/>
    <property type="evidence" value="ECO:0007669"/>
    <property type="project" value="InterPro"/>
</dbReference>
<sequence length="253" mass="29556">MEHFYPRTKKGLLIIIDQRFTKKGKIPNSNEEDIEKIRHTFQSLGYQIHNIYDFKNLQAHQLVKKFKSTVLKYHLEKDSFGRHLYDCLVVVVLSFAFENNYIAASDGDFIIDKLYEIVENYFVDIPKIFIFRTPNIKEKTNGIAEVVFEVSEDDDDIRNNEETCVYIPDKPDHLVIINSHPLQKDLNSESGWRSDFIDNLTKLINAASVNEKRCNVHILSLLIQLNSHLAQKEPFDQEYGMMPLHCTFSTLKK</sequence>
<feature type="non-terminal residue" evidence="2">
    <location>
        <position position="253"/>
    </location>
</feature>
<dbReference type="GO" id="GO:0006508">
    <property type="term" value="P:proteolysis"/>
    <property type="evidence" value="ECO:0007669"/>
    <property type="project" value="InterPro"/>
</dbReference>
<dbReference type="InterPro" id="IPR029030">
    <property type="entry name" value="Caspase-like_dom_sf"/>
</dbReference>
<dbReference type="PANTHER" id="PTHR10454">
    <property type="entry name" value="CASPASE"/>
    <property type="match status" value="1"/>
</dbReference>
<reference evidence="2 3" key="1">
    <citation type="journal article" date="2018" name="Gigascience">
        <title>Genomes of trombidid mites reveal novel predicted allergens and laterally-transferred genes associated with secondary metabolism.</title>
        <authorList>
            <person name="Dong X."/>
            <person name="Chaisiri K."/>
            <person name="Xia D."/>
            <person name="Armstrong S.D."/>
            <person name="Fang Y."/>
            <person name="Donnelly M.J."/>
            <person name="Kadowaki T."/>
            <person name="McGarry J.W."/>
            <person name="Darby A.C."/>
            <person name="Makepeace B.L."/>
        </authorList>
    </citation>
    <scope>NUCLEOTIDE SEQUENCE [LARGE SCALE GENOMIC DNA]</scope>
    <source>
        <strain evidence="2">UoL-UT</strain>
    </source>
</reference>
<dbReference type="InterPro" id="IPR002398">
    <property type="entry name" value="Pept_C14"/>
</dbReference>
<dbReference type="Gene3D" id="3.40.50.1460">
    <property type="match status" value="1"/>
</dbReference>
<dbReference type="Proteomes" id="UP000288716">
    <property type="component" value="Unassembled WGS sequence"/>
</dbReference>
<organism evidence="2 3">
    <name type="scientific">Leptotrombidium deliense</name>
    <dbReference type="NCBI Taxonomy" id="299467"/>
    <lineage>
        <taxon>Eukaryota</taxon>
        <taxon>Metazoa</taxon>
        <taxon>Ecdysozoa</taxon>
        <taxon>Arthropoda</taxon>
        <taxon>Chelicerata</taxon>
        <taxon>Arachnida</taxon>
        <taxon>Acari</taxon>
        <taxon>Acariformes</taxon>
        <taxon>Trombidiformes</taxon>
        <taxon>Prostigmata</taxon>
        <taxon>Anystina</taxon>
        <taxon>Parasitengona</taxon>
        <taxon>Trombiculoidea</taxon>
        <taxon>Trombiculidae</taxon>
        <taxon>Leptotrombidium</taxon>
    </lineage>
</organism>
<accession>A0A443RTP4</accession>
<gene>
    <name evidence="2" type="ORF">B4U80_12440</name>
</gene>
<dbReference type="EMBL" id="NCKV01035283">
    <property type="protein sequence ID" value="RWS18726.1"/>
    <property type="molecule type" value="Genomic_DNA"/>
</dbReference>
<name>A0A443RTP4_9ACAR</name>
<keyword evidence="3" id="KW-1185">Reference proteome</keyword>
<dbReference type="GO" id="GO:0006915">
    <property type="term" value="P:apoptotic process"/>
    <property type="evidence" value="ECO:0007669"/>
    <property type="project" value="TreeGrafter"/>
</dbReference>
<dbReference type="AlphaFoldDB" id="A0A443RTP4"/>
<dbReference type="InterPro" id="IPR001309">
    <property type="entry name" value="Pept_C14_p20"/>
</dbReference>
<dbReference type="InterPro" id="IPR011600">
    <property type="entry name" value="Pept_C14_caspase"/>
</dbReference>
<dbReference type="GO" id="GO:0043525">
    <property type="term" value="P:positive regulation of neuron apoptotic process"/>
    <property type="evidence" value="ECO:0007669"/>
    <property type="project" value="TreeGrafter"/>
</dbReference>
<dbReference type="Pfam" id="PF00656">
    <property type="entry name" value="Peptidase_C14"/>
    <property type="match status" value="1"/>
</dbReference>
<dbReference type="VEuPathDB" id="VectorBase:LDEU013314"/>
<evidence type="ECO:0000313" key="2">
    <source>
        <dbReference type="EMBL" id="RWS18726.1"/>
    </source>
</evidence>
<proteinExistence type="predicted"/>
<feature type="domain" description="Caspase family p20" evidence="1">
    <location>
        <begin position="13"/>
        <end position="120"/>
    </location>
</feature>
<protein>
    <recommendedName>
        <fullName evidence="1">Caspase family p20 domain-containing protein</fullName>
    </recommendedName>
</protein>
<evidence type="ECO:0000313" key="3">
    <source>
        <dbReference type="Proteomes" id="UP000288716"/>
    </source>
</evidence>
<dbReference type="PANTHER" id="PTHR10454:SF244">
    <property type="entry name" value="CASPASE-6-LIKE"/>
    <property type="match status" value="1"/>
</dbReference>
<dbReference type="GO" id="GO:0005829">
    <property type="term" value="C:cytosol"/>
    <property type="evidence" value="ECO:0007669"/>
    <property type="project" value="TreeGrafter"/>
</dbReference>
<dbReference type="PROSITE" id="PS50208">
    <property type="entry name" value="CASPASE_P20"/>
    <property type="match status" value="1"/>
</dbReference>
<comment type="caution">
    <text evidence="2">The sequence shown here is derived from an EMBL/GenBank/DDBJ whole genome shotgun (WGS) entry which is preliminary data.</text>
</comment>
<dbReference type="SUPFAM" id="SSF52129">
    <property type="entry name" value="Caspase-like"/>
    <property type="match status" value="1"/>
</dbReference>